<dbReference type="Proteomes" id="UP000499080">
    <property type="component" value="Unassembled WGS sequence"/>
</dbReference>
<keyword evidence="3" id="KW-1185">Reference proteome</keyword>
<reference evidence="2 3" key="1">
    <citation type="journal article" date="2019" name="Sci. Rep.">
        <title>Orb-weaving spider Araneus ventricosus genome elucidates the spidroin gene catalogue.</title>
        <authorList>
            <person name="Kono N."/>
            <person name="Nakamura H."/>
            <person name="Ohtoshi R."/>
            <person name="Moran D.A.P."/>
            <person name="Shinohara A."/>
            <person name="Yoshida Y."/>
            <person name="Fujiwara M."/>
            <person name="Mori M."/>
            <person name="Tomita M."/>
            <person name="Arakawa K."/>
        </authorList>
    </citation>
    <scope>NUCLEOTIDE SEQUENCE [LARGE SCALE GENOMIC DNA]</scope>
</reference>
<evidence type="ECO:0000313" key="2">
    <source>
        <dbReference type="EMBL" id="GBL96084.1"/>
    </source>
</evidence>
<accession>A0A4Y2BY59</accession>
<dbReference type="AlphaFoldDB" id="A0A4Y2BY59"/>
<sequence>DGKEDVEDEPRSGLPPTSTTPDNIEQVRLMRADDRRLSLRLIAEELKISLDSSRKFAKA</sequence>
<comment type="caution">
    <text evidence="2">The sequence shown here is derived from an EMBL/GenBank/DDBJ whole genome shotgun (WGS) entry which is preliminary data.</text>
</comment>
<protein>
    <recommendedName>
        <fullName evidence="4">HTH psq-type domain-containing protein</fullName>
    </recommendedName>
</protein>
<evidence type="ECO:0008006" key="4">
    <source>
        <dbReference type="Google" id="ProtNLM"/>
    </source>
</evidence>
<dbReference type="OrthoDB" id="10022101at2759"/>
<proteinExistence type="predicted"/>
<evidence type="ECO:0000256" key="1">
    <source>
        <dbReference type="SAM" id="MobiDB-lite"/>
    </source>
</evidence>
<evidence type="ECO:0000313" key="3">
    <source>
        <dbReference type="Proteomes" id="UP000499080"/>
    </source>
</evidence>
<feature type="region of interest" description="Disordered" evidence="1">
    <location>
        <begin position="1"/>
        <end position="27"/>
    </location>
</feature>
<feature type="non-terminal residue" evidence="2">
    <location>
        <position position="1"/>
    </location>
</feature>
<dbReference type="EMBL" id="BGPR01000117">
    <property type="protein sequence ID" value="GBL96084.1"/>
    <property type="molecule type" value="Genomic_DNA"/>
</dbReference>
<gene>
    <name evidence="2" type="ORF">AVEN_104323-2_1</name>
</gene>
<name>A0A4Y2BY59_ARAVE</name>
<organism evidence="2 3">
    <name type="scientific">Araneus ventricosus</name>
    <name type="common">Orbweaver spider</name>
    <name type="synonym">Epeira ventricosa</name>
    <dbReference type="NCBI Taxonomy" id="182803"/>
    <lineage>
        <taxon>Eukaryota</taxon>
        <taxon>Metazoa</taxon>
        <taxon>Ecdysozoa</taxon>
        <taxon>Arthropoda</taxon>
        <taxon>Chelicerata</taxon>
        <taxon>Arachnida</taxon>
        <taxon>Araneae</taxon>
        <taxon>Araneomorphae</taxon>
        <taxon>Entelegynae</taxon>
        <taxon>Araneoidea</taxon>
        <taxon>Araneidae</taxon>
        <taxon>Araneus</taxon>
    </lineage>
</organism>